<keyword evidence="6" id="KW-1185">Reference proteome</keyword>
<dbReference type="InterPro" id="IPR014760">
    <property type="entry name" value="Serum_albumin_N"/>
</dbReference>
<dbReference type="Pfam" id="PF00273">
    <property type="entry name" value="Serum_albumin"/>
    <property type="match status" value="1"/>
</dbReference>
<evidence type="ECO:0000256" key="3">
    <source>
        <dbReference type="ARBA" id="ARBA00022737"/>
    </source>
</evidence>
<dbReference type="InterPro" id="IPR020858">
    <property type="entry name" value="Serum_albumin-like"/>
</dbReference>
<feature type="domain" description="Albumin" evidence="4">
    <location>
        <begin position="1"/>
        <end position="101"/>
    </location>
</feature>
<dbReference type="PROSITE" id="PS51438">
    <property type="entry name" value="ALBUMIN_2"/>
    <property type="match status" value="1"/>
</dbReference>
<proteinExistence type="predicted"/>
<dbReference type="AlphaFoldDB" id="A0AAD8Z6P6"/>
<dbReference type="EMBL" id="JAROKS010000019">
    <property type="protein sequence ID" value="KAK1792368.1"/>
    <property type="molecule type" value="Genomic_DNA"/>
</dbReference>
<evidence type="ECO:0000313" key="5">
    <source>
        <dbReference type="EMBL" id="KAK1792368.1"/>
    </source>
</evidence>
<keyword evidence="3" id="KW-0677">Repeat</keyword>
<comment type="caution">
    <text evidence="5">The sequence shown here is derived from an EMBL/GenBank/DDBJ whole genome shotgun (WGS) entry which is preliminary data.</text>
</comment>
<comment type="subcellular location">
    <subcellularLocation>
        <location evidence="1">Secreted</location>
    </subcellularLocation>
</comment>
<evidence type="ECO:0000259" key="4">
    <source>
        <dbReference type="PROSITE" id="PS51438"/>
    </source>
</evidence>
<name>A0AAD8Z6P6_9TELE</name>
<dbReference type="Proteomes" id="UP001239994">
    <property type="component" value="Unassembled WGS sequence"/>
</dbReference>
<gene>
    <name evidence="5" type="ORF">P4O66_012328</name>
</gene>
<evidence type="ECO:0000256" key="2">
    <source>
        <dbReference type="ARBA" id="ARBA00022525"/>
    </source>
</evidence>
<protein>
    <recommendedName>
        <fullName evidence="4">Albumin domain-containing protein</fullName>
    </recommendedName>
</protein>
<dbReference type="GO" id="GO:0005615">
    <property type="term" value="C:extracellular space"/>
    <property type="evidence" value="ECO:0007669"/>
    <property type="project" value="InterPro"/>
</dbReference>
<evidence type="ECO:0000313" key="6">
    <source>
        <dbReference type="Proteomes" id="UP001239994"/>
    </source>
</evidence>
<evidence type="ECO:0000256" key="1">
    <source>
        <dbReference type="ARBA" id="ARBA00004613"/>
    </source>
</evidence>
<accession>A0AAD8Z6P6</accession>
<dbReference type="Gene3D" id="1.10.246.10">
    <property type="match status" value="1"/>
</dbReference>
<dbReference type="SUPFAM" id="SSF48552">
    <property type="entry name" value="Serum albumin-like"/>
    <property type="match status" value="1"/>
</dbReference>
<organism evidence="5 6">
    <name type="scientific">Electrophorus voltai</name>
    <dbReference type="NCBI Taxonomy" id="2609070"/>
    <lineage>
        <taxon>Eukaryota</taxon>
        <taxon>Metazoa</taxon>
        <taxon>Chordata</taxon>
        <taxon>Craniata</taxon>
        <taxon>Vertebrata</taxon>
        <taxon>Euteleostomi</taxon>
        <taxon>Actinopterygii</taxon>
        <taxon>Neopterygii</taxon>
        <taxon>Teleostei</taxon>
        <taxon>Ostariophysi</taxon>
        <taxon>Gymnotiformes</taxon>
        <taxon>Gymnotoidei</taxon>
        <taxon>Gymnotidae</taxon>
        <taxon>Electrophorus</taxon>
    </lineage>
</organism>
<reference evidence="5" key="1">
    <citation type="submission" date="2023-03" db="EMBL/GenBank/DDBJ databases">
        <title>Electrophorus voltai genome.</title>
        <authorList>
            <person name="Bian C."/>
        </authorList>
    </citation>
    <scope>NUCLEOTIDE SEQUENCE</scope>
    <source>
        <strain evidence="5">CB-2022</strain>
        <tissue evidence="5">Muscle</tissue>
    </source>
</reference>
<sequence>MRSRVLAIYSQKFPNGTFEEVSSVVNEFAKLAEDCCQNEADPDCFDKEPHLPDLAKVTFRISRLTGRAMSWRAVLVSCFSLLLADYPEFVKELIVVIDHPR</sequence>
<keyword evidence="2" id="KW-0964">Secreted</keyword>